<keyword evidence="1" id="KW-1133">Transmembrane helix</keyword>
<sequence length="182" mass="19739">MTGINQEKVDGELQVIDANTLKEWLEEGTIILIDVREAGEYAGERIPGATRLSLSSFEPEKIRLEQGKKLILHCQSGRRSAQAAQKLFAAGFERVTHLEGGLNAWKQAGYPVETSKNAPISIMRQVQIVAGSLVVIGTLLGAFISPWFLILSGFVGSGLVFAGITNTCALGMLLAQMPWNKK</sequence>
<feature type="transmembrane region" description="Helical" evidence="1">
    <location>
        <begin position="154"/>
        <end position="175"/>
    </location>
</feature>
<evidence type="ECO:0000313" key="3">
    <source>
        <dbReference type="EMBL" id="MBE9211611.1"/>
    </source>
</evidence>
<organism evidence="3 4">
    <name type="scientific">Plectonema cf. radiosum LEGE 06105</name>
    <dbReference type="NCBI Taxonomy" id="945769"/>
    <lineage>
        <taxon>Bacteria</taxon>
        <taxon>Bacillati</taxon>
        <taxon>Cyanobacteriota</taxon>
        <taxon>Cyanophyceae</taxon>
        <taxon>Oscillatoriophycideae</taxon>
        <taxon>Oscillatoriales</taxon>
        <taxon>Microcoleaceae</taxon>
        <taxon>Plectonema</taxon>
    </lineage>
</organism>
<dbReference type="InterPro" id="IPR001763">
    <property type="entry name" value="Rhodanese-like_dom"/>
</dbReference>
<dbReference type="Pfam" id="PF00581">
    <property type="entry name" value="Rhodanese"/>
    <property type="match status" value="1"/>
</dbReference>
<evidence type="ECO:0000256" key="1">
    <source>
        <dbReference type="SAM" id="Phobius"/>
    </source>
</evidence>
<feature type="domain" description="Rhodanese" evidence="2">
    <location>
        <begin position="26"/>
        <end position="114"/>
    </location>
</feature>
<proteinExistence type="predicted"/>
<name>A0A8J7EWX3_9CYAN</name>
<dbReference type="InterPro" id="IPR021309">
    <property type="entry name" value="YgaP-like_TM"/>
</dbReference>
<comment type="caution">
    <text evidence="3">The sequence shown here is derived from an EMBL/GenBank/DDBJ whole genome shotgun (WGS) entry which is preliminary data.</text>
</comment>
<dbReference type="PROSITE" id="PS50206">
    <property type="entry name" value="RHODANESE_3"/>
    <property type="match status" value="1"/>
</dbReference>
<protein>
    <submittedName>
        <fullName evidence="3">Rhodanese-like domain-containing protein</fullName>
    </submittedName>
</protein>
<dbReference type="AlphaFoldDB" id="A0A8J7EWX3"/>
<dbReference type="Gene3D" id="6.10.140.1340">
    <property type="match status" value="1"/>
</dbReference>
<dbReference type="PANTHER" id="PTHR44086">
    <property type="entry name" value="THIOSULFATE SULFURTRANSFERASE RDL2, MITOCHONDRIAL-RELATED"/>
    <property type="match status" value="1"/>
</dbReference>
<accession>A0A8J7EWX3</accession>
<dbReference type="RefSeq" id="WP_193916737.1">
    <property type="nucleotide sequence ID" value="NZ_JADEWL010000005.1"/>
</dbReference>
<dbReference type="EMBL" id="JADEWL010000005">
    <property type="protein sequence ID" value="MBE9211611.1"/>
    <property type="molecule type" value="Genomic_DNA"/>
</dbReference>
<evidence type="ECO:0000259" key="2">
    <source>
        <dbReference type="PROSITE" id="PS50206"/>
    </source>
</evidence>
<reference evidence="3" key="1">
    <citation type="submission" date="2020-10" db="EMBL/GenBank/DDBJ databases">
        <authorList>
            <person name="Castelo-Branco R."/>
            <person name="Eusebio N."/>
            <person name="Adriana R."/>
            <person name="Vieira A."/>
            <person name="Brugerolle De Fraissinette N."/>
            <person name="Rezende De Castro R."/>
            <person name="Schneider M.P."/>
            <person name="Vasconcelos V."/>
            <person name="Leao P.N."/>
        </authorList>
    </citation>
    <scope>NUCLEOTIDE SEQUENCE</scope>
    <source>
        <strain evidence="3">LEGE 06105</strain>
    </source>
</reference>
<keyword evidence="1" id="KW-0472">Membrane</keyword>
<gene>
    <name evidence="3" type="ORF">IQ247_02580</name>
</gene>
<dbReference type="InterPro" id="IPR036873">
    <property type="entry name" value="Rhodanese-like_dom_sf"/>
</dbReference>
<dbReference type="SMART" id="SM00450">
    <property type="entry name" value="RHOD"/>
    <property type="match status" value="1"/>
</dbReference>
<keyword evidence="1" id="KW-0812">Transmembrane</keyword>
<dbReference type="CDD" id="cd00158">
    <property type="entry name" value="RHOD"/>
    <property type="match status" value="1"/>
</dbReference>
<dbReference type="SUPFAM" id="SSF52821">
    <property type="entry name" value="Rhodanese/Cell cycle control phosphatase"/>
    <property type="match status" value="1"/>
</dbReference>
<evidence type="ECO:0000313" key="4">
    <source>
        <dbReference type="Proteomes" id="UP000620559"/>
    </source>
</evidence>
<keyword evidence="4" id="KW-1185">Reference proteome</keyword>
<feature type="transmembrane region" description="Helical" evidence="1">
    <location>
        <begin position="126"/>
        <end position="148"/>
    </location>
</feature>
<dbReference type="Pfam" id="PF11127">
    <property type="entry name" value="YgaP-like_TM"/>
    <property type="match status" value="1"/>
</dbReference>
<dbReference type="Proteomes" id="UP000620559">
    <property type="component" value="Unassembled WGS sequence"/>
</dbReference>
<dbReference type="PANTHER" id="PTHR44086:SF10">
    <property type="entry name" value="THIOSULFATE SULFURTRANSFERASE_RHODANESE-LIKE DOMAIN-CONTAINING PROTEIN 3"/>
    <property type="match status" value="1"/>
</dbReference>
<dbReference type="GO" id="GO:0004792">
    <property type="term" value="F:thiosulfate-cyanide sulfurtransferase activity"/>
    <property type="evidence" value="ECO:0007669"/>
    <property type="project" value="TreeGrafter"/>
</dbReference>
<dbReference type="Gene3D" id="3.40.250.10">
    <property type="entry name" value="Rhodanese-like domain"/>
    <property type="match status" value="1"/>
</dbReference>